<dbReference type="InterPro" id="IPR038377">
    <property type="entry name" value="Na/Glc_symporter_sf"/>
</dbReference>
<keyword evidence="6 12" id="KW-1133">Transmembrane helix</keyword>
<dbReference type="Pfam" id="PF00474">
    <property type="entry name" value="SSF"/>
    <property type="match status" value="1"/>
</dbReference>
<keyword evidence="3" id="KW-0813">Transport</keyword>
<comment type="caution">
    <text evidence="13">The sequence shown here is derived from an EMBL/GenBank/DDBJ whole genome shotgun (WGS) entry which is preliminary data.</text>
</comment>
<dbReference type="GO" id="GO:0006814">
    <property type="term" value="P:sodium ion transport"/>
    <property type="evidence" value="ECO:0007669"/>
    <property type="project" value="UniProtKB-KW"/>
</dbReference>
<dbReference type="GO" id="GO:0015293">
    <property type="term" value="F:symporter activity"/>
    <property type="evidence" value="ECO:0007669"/>
    <property type="project" value="TreeGrafter"/>
</dbReference>
<sequence length="220" mass="24127">MQGDHLAFCCAACRILMAQTCNLTKGESLNCDWRALQWSILLVVTLLFSCTFFGIILYAVYFHCDPILMQSETGIRKYDQLVPYFIVTRLHSIPGLTGLCFAGIFSGSLSTISSALNSLSTVTLIDFVQPLFSDRLNPTLELYIAKGLSLMYGVATIALTLAITNVDSLAQATIVFMSVAEGPVLAVFLVGVLTRKASDKVISFLDVFLTNSFLYVKSFK</sequence>
<proteinExistence type="inferred from homology"/>
<evidence type="ECO:0000256" key="2">
    <source>
        <dbReference type="ARBA" id="ARBA00006434"/>
    </source>
</evidence>
<evidence type="ECO:0000256" key="1">
    <source>
        <dbReference type="ARBA" id="ARBA00004651"/>
    </source>
</evidence>
<dbReference type="InterPro" id="IPR001734">
    <property type="entry name" value="Na/solute_symporter"/>
</dbReference>
<evidence type="ECO:0000256" key="10">
    <source>
        <dbReference type="ARBA" id="ARBA00023201"/>
    </source>
</evidence>
<feature type="transmembrane region" description="Helical" evidence="12">
    <location>
        <begin position="38"/>
        <end position="61"/>
    </location>
</feature>
<dbReference type="GO" id="GO:0005886">
    <property type="term" value="C:plasma membrane"/>
    <property type="evidence" value="ECO:0007669"/>
    <property type="project" value="UniProtKB-SubCell"/>
</dbReference>
<keyword evidence="4" id="KW-1003">Cell membrane</keyword>
<evidence type="ECO:0000256" key="5">
    <source>
        <dbReference type="ARBA" id="ARBA00022692"/>
    </source>
</evidence>
<evidence type="ECO:0000256" key="3">
    <source>
        <dbReference type="ARBA" id="ARBA00022448"/>
    </source>
</evidence>
<accession>A0A4Y2VEU2</accession>
<evidence type="ECO:0000256" key="12">
    <source>
        <dbReference type="SAM" id="Phobius"/>
    </source>
</evidence>
<evidence type="ECO:0000313" key="13">
    <source>
        <dbReference type="EMBL" id="GBO22190.1"/>
    </source>
</evidence>
<feature type="transmembrane region" description="Helical" evidence="12">
    <location>
        <begin position="169"/>
        <end position="193"/>
    </location>
</feature>
<organism evidence="13 14">
    <name type="scientific">Araneus ventricosus</name>
    <name type="common">Orbweaver spider</name>
    <name type="synonym">Epeira ventricosa</name>
    <dbReference type="NCBI Taxonomy" id="182803"/>
    <lineage>
        <taxon>Eukaryota</taxon>
        <taxon>Metazoa</taxon>
        <taxon>Ecdysozoa</taxon>
        <taxon>Arthropoda</taxon>
        <taxon>Chelicerata</taxon>
        <taxon>Arachnida</taxon>
        <taxon>Araneae</taxon>
        <taxon>Araneomorphae</taxon>
        <taxon>Entelegynae</taxon>
        <taxon>Araneoidea</taxon>
        <taxon>Araneidae</taxon>
        <taxon>Araneus</taxon>
    </lineage>
</organism>
<evidence type="ECO:0000256" key="7">
    <source>
        <dbReference type="ARBA" id="ARBA00023053"/>
    </source>
</evidence>
<feature type="transmembrane region" description="Helical" evidence="12">
    <location>
        <begin position="144"/>
        <end position="163"/>
    </location>
</feature>
<dbReference type="OrthoDB" id="6434839at2759"/>
<keyword evidence="14" id="KW-1185">Reference proteome</keyword>
<evidence type="ECO:0000256" key="8">
    <source>
        <dbReference type="ARBA" id="ARBA00023065"/>
    </source>
</evidence>
<dbReference type="AlphaFoldDB" id="A0A4Y2VEU2"/>
<evidence type="ECO:0000313" key="14">
    <source>
        <dbReference type="Proteomes" id="UP000499080"/>
    </source>
</evidence>
<dbReference type="InterPro" id="IPR051163">
    <property type="entry name" value="Sodium:Solute_Symporter_SSF"/>
</dbReference>
<dbReference type="EMBL" id="BGPR01045315">
    <property type="protein sequence ID" value="GBO22190.1"/>
    <property type="molecule type" value="Genomic_DNA"/>
</dbReference>
<dbReference type="PROSITE" id="PS50283">
    <property type="entry name" value="NA_SOLUT_SYMP_3"/>
    <property type="match status" value="1"/>
</dbReference>
<dbReference type="PANTHER" id="PTHR42985:SF40">
    <property type="entry name" value="LD47995P-RELATED"/>
    <property type="match status" value="1"/>
</dbReference>
<evidence type="ECO:0000256" key="4">
    <source>
        <dbReference type="ARBA" id="ARBA00022475"/>
    </source>
</evidence>
<gene>
    <name evidence="13" type="primary">slc5a12_1</name>
    <name evidence="13" type="ORF">AVEN_174507_1</name>
</gene>
<keyword evidence="7" id="KW-0915">Sodium</keyword>
<keyword evidence="10" id="KW-0739">Sodium transport</keyword>
<dbReference type="Proteomes" id="UP000499080">
    <property type="component" value="Unassembled WGS sequence"/>
</dbReference>
<feature type="transmembrane region" description="Helical" evidence="12">
    <location>
        <begin position="81"/>
        <end position="105"/>
    </location>
</feature>
<reference evidence="13 14" key="1">
    <citation type="journal article" date="2019" name="Sci. Rep.">
        <title>Orb-weaving spider Araneus ventricosus genome elucidates the spidroin gene catalogue.</title>
        <authorList>
            <person name="Kono N."/>
            <person name="Nakamura H."/>
            <person name="Ohtoshi R."/>
            <person name="Moran D.A.P."/>
            <person name="Shinohara A."/>
            <person name="Yoshida Y."/>
            <person name="Fujiwara M."/>
            <person name="Mori M."/>
            <person name="Tomita M."/>
            <person name="Arakawa K."/>
        </authorList>
    </citation>
    <scope>NUCLEOTIDE SEQUENCE [LARGE SCALE GENOMIC DNA]</scope>
</reference>
<keyword evidence="9 12" id="KW-0472">Membrane</keyword>
<keyword evidence="5 12" id="KW-0812">Transmembrane</keyword>
<comment type="subcellular location">
    <subcellularLocation>
        <location evidence="1">Cell membrane</location>
        <topology evidence="1">Multi-pass membrane protein</topology>
    </subcellularLocation>
</comment>
<evidence type="ECO:0000256" key="6">
    <source>
        <dbReference type="ARBA" id="ARBA00022989"/>
    </source>
</evidence>
<evidence type="ECO:0000256" key="11">
    <source>
        <dbReference type="RuleBase" id="RU362091"/>
    </source>
</evidence>
<dbReference type="Gene3D" id="1.20.1730.10">
    <property type="entry name" value="Sodium/glucose cotransporter"/>
    <property type="match status" value="1"/>
</dbReference>
<keyword evidence="8" id="KW-0406">Ion transport</keyword>
<name>A0A4Y2VEU2_ARAVE</name>
<dbReference type="PANTHER" id="PTHR42985">
    <property type="entry name" value="SODIUM-COUPLED MONOCARBOXYLATE TRANSPORTER"/>
    <property type="match status" value="1"/>
</dbReference>
<comment type="similarity">
    <text evidence="2 11">Belongs to the sodium:solute symporter (SSF) (TC 2.A.21) family.</text>
</comment>
<protein>
    <submittedName>
        <fullName evidence="13">Sodium-coupled monocarboxylate transporter 2</fullName>
    </submittedName>
</protein>
<evidence type="ECO:0000256" key="9">
    <source>
        <dbReference type="ARBA" id="ARBA00023136"/>
    </source>
</evidence>